<evidence type="ECO:0000256" key="12">
    <source>
        <dbReference type="ARBA" id="ARBA00023033"/>
    </source>
</evidence>
<reference evidence="17 18" key="1">
    <citation type="submission" date="2023-11" db="EMBL/GenBank/DDBJ databases">
        <authorList>
            <person name="Okamura Y."/>
        </authorList>
    </citation>
    <scope>NUCLEOTIDE SEQUENCE [LARGE SCALE GENOMIC DNA]</scope>
</reference>
<evidence type="ECO:0000256" key="11">
    <source>
        <dbReference type="ARBA" id="ARBA00023004"/>
    </source>
</evidence>
<evidence type="ECO:0000256" key="7">
    <source>
        <dbReference type="ARBA" id="ARBA00022723"/>
    </source>
</evidence>
<evidence type="ECO:0000256" key="3">
    <source>
        <dbReference type="ARBA" id="ARBA00004406"/>
    </source>
</evidence>
<comment type="subcellular location">
    <subcellularLocation>
        <location evidence="3">Endoplasmic reticulum membrane</location>
        <topology evidence="3">Peripheral membrane protein</topology>
    </subcellularLocation>
    <subcellularLocation>
        <location evidence="2">Microsome membrane</location>
        <topology evidence="2">Peripheral membrane protein</topology>
    </subcellularLocation>
</comment>
<dbReference type="PRINTS" id="PR00385">
    <property type="entry name" value="P450"/>
</dbReference>
<dbReference type="InterPro" id="IPR017972">
    <property type="entry name" value="Cyt_P450_CS"/>
</dbReference>
<dbReference type="Gene3D" id="1.10.630.10">
    <property type="entry name" value="Cytochrome P450"/>
    <property type="match status" value="1"/>
</dbReference>
<dbReference type="AlphaFoldDB" id="A0AAV1JFQ0"/>
<keyword evidence="7 15" id="KW-0479">Metal-binding</keyword>
<proteinExistence type="inferred from homology"/>
<dbReference type="FunFam" id="1.10.630.10:FF:000182">
    <property type="entry name" value="Cytochrome P450 3A4"/>
    <property type="match status" value="1"/>
</dbReference>
<dbReference type="SUPFAM" id="SSF48264">
    <property type="entry name" value="Cytochrome P450"/>
    <property type="match status" value="1"/>
</dbReference>
<dbReference type="InterPro" id="IPR001128">
    <property type="entry name" value="Cyt_P450"/>
</dbReference>
<dbReference type="EMBL" id="CAVLEF010000010">
    <property type="protein sequence ID" value="CAK1548339.1"/>
    <property type="molecule type" value="Genomic_DNA"/>
</dbReference>
<dbReference type="GO" id="GO:0005789">
    <property type="term" value="C:endoplasmic reticulum membrane"/>
    <property type="evidence" value="ECO:0007669"/>
    <property type="project" value="UniProtKB-SubCell"/>
</dbReference>
<evidence type="ECO:0000256" key="15">
    <source>
        <dbReference type="PIRSR" id="PIRSR602401-1"/>
    </source>
</evidence>
<dbReference type="EC" id="1.14.14.1" evidence="5"/>
<comment type="catalytic activity">
    <reaction evidence="14">
        <text>an organic molecule + reduced [NADPH--hemoprotein reductase] + O2 = an alcohol + oxidized [NADPH--hemoprotein reductase] + H2O + H(+)</text>
        <dbReference type="Rhea" id="RHEA:17149"/>
        <dbReference type="Rhea" id="RHEA-COMP:11964"/>
        <dbReference type="Rhea" id="RHEA-COMP:11965"/>
        <dbReference type="ChEBI" id="CHEBI:15377"/>
        <dbReference type="ChEBI" id="CHEBI:15378"/>
        <dbReference type="ChEBI" id="CHEBI:15379"/>
        <dbReference type="ChEBI" id="CHEBI:30879"/>
        <dbReference type="ChEBI" id="CHEBI:57618"/>
        <dbReference type="ChEBI" id="CHEBI:58210"/>
        <dbReference type="ChEBI" id="CHEBI:142491"/>
        <dbReference type="EC" id="1.14.14.1"/>
    </reaction>
</comment>
<sequence length="449" mass="52259">MRKSFWDFCYELKNKHPRDYVGVFMAWKPALFVQTAELARKVLVKDNDHFQDRYLYSGHSDPLGSLNLFTVKNPIWSEMRQELSPMFTSLRLKKITELMNINSQQLVQKVQRDYVEKNECVNLKELFSMYTSDTVAYSVFGIRVSVLNDQLSPLWAITSHMVKWTFWRGLEFSMIFFMPAIAALLRLKFFSEPASEYIKKIFWDVTEERKSKGTSNDKDLVNHLLKLKDNLKLPANSDSELADNLMLAQAAVFILGSVETSSTTLSYCLHELAYHPEEQEILYREVDDALKRTGKNILEYDDLMELKYLSGCLRETMRKFPPVPYLDRICNKTYRLTDDVVIEKGTPVFVNVVSIHYDERYFPEPNEWRPERFSATSDSDNVQFTFMPFGEGPRFCIGKRYGMMQMRTALAQLIHKYKIEPSVPREVQSDPYSVILAPADGGSVKFVPR</sequence>
<keyword evidence="11 15" id="KW-0408">Iron</keyword>
<keyword evidence="18" id="KW-1185">Reference proteome</keyword>
<evidence type="ECO:0000256" key="6">
    <source>
        <dbReference type="ARBA" id="ARBA00022617"/>
    </source>
</evidence>
<evidence type="ECO:0000313" key="17">
    <source>
        <dbReference type="EMBL" id="CAK1548339.1"/>
    </source>
</evidence>
<evidence type="ECO:0000256" key="8">
    <source>
        <dbReference type="ARBA" id="ARBA00022824"/>
    </source>
</evidence>
<keyword evidence="6 15" id="KW-0349">Heme</keyword>
<keyword evidence="10 16" id="KW-0560">Oxidoreductase</keyword>
<gene>
    <name evidence="17" type="ORF">LNINA_LOCUS7743</name>
</gene>
<evidence type="ECO:0000256" key="10">
    <source>
        <dbReference type="ARBA" id="ARBA00023002"/>
    </source>
</evidence>
<comment type="similarity">
    <text evidence="4 16">Belongs to the cytochrome P450 family.</text>
</comment>
<dbReference type="CDD" id="cd11056">
    <property type="entry name" value="CYP6-like"/>
    <property type="match status" value="1"/>
</dbReference>
<dbReference type="InterPro" id="IPR036396">
    <property type="entry name" value="Cyt_P450_sf"/>
</dbReference>
<dbReference type="InterPro" id="IPR050476">
    <property type="entry name" value="Insect_CytP450_Detox"/>
</dbReference>
<organism evidence="17 18">
    <name type="scientific">Leptosia nina</name>
    <dbReference type="NCBI Taxonomy" id="320188"/>
    <lineage>
        <taxon>Eukaryota</taxon>
        <taxon>Metazoa</taxon>
        <taxon>Ecdysozoa</taxon>
        <taxon>Arthropoda</taxon>
        <taxon>Hexapoda</taxon>
        <taxon>Insecta</taxon>
        <taxon>Pterygota</taxon>
        <taxon>Neoptera</taxon>
        <taxon>Endopterygota</taxon>
        <taxon>Lepidoptera</taxon>
        <taxon>Glossata</taxon>
        <taxon>Ditrysia</taxon>
        <taxon>Papilionoidea</taxon>
        <taxon>Pieridae</taxon>
        <taxon>Pierinae</taxon>
        <taxon>Leptosia</taxon>
    </lineage>
</organism>
<name>A0AAV1JFQ0_9NEOP</name>
<dbReference type="PANTHER" id="PTHR24292">
    <property type="entry name" value="CYTOCHROME P450"/>
    <property type="match status" value="1"/>
</dbReference>
<evidence type="ECO:0000256" key="2">
    <source>
        <dbReference type="ARBA" id="ARBA00004174"/>
    </source>
</evidence>
<dbReference type="Pfam" id="PF00067">
    <property type="entry name" value="p450"/>
    <property type="match status" value="1"/>
</dbReference>
<evidence type="ECO:0000256" key="5">
    <source>
        <dbReference type="ARBA" id="ARBA00012109"/>
    </source>
</evidence>
<dbReference type="GO" id="GO:0016712">
    <property type="term" value="F:oxidoreductase activity, acting on paired donors, with incorporation or reduction of molecular oxygen, reduced flavin or flavoprotein as one donor, and incorporation of one atom of oxygen"/>
    <property type="evidence" value="ECO:0007669"/>
    <property type="project" value="UniProtKB-EC"/>
</dbReference>
<accession>A0AAV1JFQ0</accession>
<dbReference type="GO" id="GO:0020037">
    <property type="term" value="F:heme binding"/>
    <property type="evidence" value="ECO:0007669"/>
    <property type="project" value="InterPro"/>
</dbReference>
<evidence type="ECO:0000256" key="13">
    <source>
        <dbReference type="ARBA" id="ARBA00023136"/>
    </source>
</evidence>
<evidence type="ECO:0000313" key="18">
    <source>
        <dbReference type="Proteomes" id="UP001497472"/>
    </source>
</evidence>
<dbReference type="PANTHER" id="PTHR24292:SF45">
    <property type="entry name" value="CYTOCHROME P450 6G1-RELATED"/>
    <property type="match status" value="1"/>
</dbReference>
<keyword evidence="9" id="KW-0492">Microsome</keyword>
<keyword evidence="8" id="KW-0256">Endoplasmic reticulum</keyword>
<evidence type="ECO:0000256" key="4">
    <source>
        <dbReference type="ARBA" id="ARBA00010617"/>
    </source>
</evidence>
<comment type="cofactor">
    <cofactor evidence="1 15">
        <name>heme</name>
        <dbReference type="ChEBI" id="CHEBI:30413"/>
    </cofactor>
</comment>
<comment type="caution">
    <text evidence="17">The sequence shown here is derived from an EMBL/GenBank/DDBJ whole genome shotgun (WGS) entry which is preliminary data.</text>
</comment>
<keyword evidence="13" id="KW-0472">Membrane</keyword>
<evidence type="ECO:0000256" key="1">
    <source>
        <dbReference type="ARBA" id="ARBA00001971"/>
    </source>
</evidence>
<evidence type="ECO:0000256" key="16">
    <source>
        <dbReference type="RuleBase" id="RU000461"/>
    </source>
</evidence>
<protein>
    <recommendedName>
        <fullName evidence="5">unspecific monooxygenase</fullName>
        <ecNumber evidence="5">1.14.14.1</ecNumber>
    </recommendedName>
</protein>
<evidence type="ECO:0000256" key="9">
    <source>
        <dbReference type="ARBA" id="ARBA00022848"/>
    </source>
</evidence>
<feature type="binding site" description="axial binding residue" evidence="15">
    <location>
        <position position="396"/>
    </location>
    <ligand>
        <name>heme</name>
        <dbReference type="ChEBI" id="CHEBI:30413"/>
    </ligand>
    <ligandPart>
        <name>Fe</name>
        <dbReference type="ChEBI" id="CHEBI:18248"/>
    </ligandPart>
</feature>
<evidence type="ECO:0000256" key="14">
    <source>
        <dbReference type="ARBA" id="ARBA00047827"/>
    </source>
</evidence>
<dbReference type="GO" id="GO:0005506">
    <property type="term" value="F:iron ion binding"/>
    <property type="evidence" value="ECO:0007669"/>
    <property type="project" value="InterPro"/>
</dbReference>
<dbReference type="PROSITE" id="PS00086">
    <property type="entry name" value="CYTOCHROME_P450"/>
    <property type="match status" value="1"/>
</dbReference>
<dbReference type="PRINTS" id="PR00463">
    <property type="entry name" value="EP450I"/>
</dbReference>
<dbReference type="Proteomes" id="UP001497472">
    <property type="component" value="Unassembled WGS sequence"/>
</dbReference>
<dbReference type="InterPro" id="IPR002401">
    <property type="entry name" value="Cyt_P450_E_grp-I"/>
</dbReference>
<keyword evidence="12 16" id="KW-0503">Monooxygenase</keyword>